<keyword evidence="1" id="KW-0472">Membrane</keyword>
<keyword evidence="1" id="KW-0812">Transmembrane</keyword>
<protein>
    <recommendedName>
        <fullName evidence="4">Lipopolysaccharide assembly protein A domain-containing protein</fullName>
    </recommendedName>
</protein>
<name>A0A0D6X9D5_THEFI</name>
<keyword evidence="1" id="KW-1133">Transmembrane helix</keyword>
<gene>
    <name evidence="2" type="ORF">THFILI_09930</name>
</gene>
<comment type="caution">
    <text evidence="2">The sequence shown here is derived from an EMBL/GenBank/DDBJ whole genome shotgun (WGS) entry which is preliminary data.</text>
</comment>
<dbReference type="AlphaFoldDB" id="A0A0D6X9D5"/>
<evidence type="ECO:0000313" key="3">
    <source>
        <dbReference type="Proteomes" id="UP000030364"/>
    </source>
</evidence>
<keyword evidence="3" id="KW-1185">Reference proteome</keyword>
<feature type="transmembrane region" description="Helical" evidence="1">
    <location>
        <begin position="41"/>
        <end position="67"/>
    </location>
</feature>
<sequence length="105" mass="11972">MKAVHWTGLALLLGVGAAFFWLRLQVPLLVPLFGLSLPVEGLWLLGFGLGVLFAGLYLLAFGLSAFWERRRLMREIGRLKGELEAMRRERIEEIPRIPDRDQETP</sequence>
<accession>A0A0D6X9D5</accession>
<dbReference type="Proteomes" id="UP000030364">
    <property type="component" value="Unassembled WGS sequence"/>
</dbReference>
<evidence type="ECO:0008006" key="4">
    <source>
        <dbReference type="Google" id="ProtNLM"/>
    </source>
</evidence>
<dbReference type="EMBL" id="JPSL02000040">
    <property type="protein sequence ID" value="KIX84375.1"/>
    <property type="molecule type" value="Genomic_DNA"/>
</dbReference>
<organism evidence="2 3">
    <name type="scientific">Thermus filiformis</name>
    <dbReference type="NCBI Taxonomy" id="276"/>
    <lineage>
        <taxon>Bacteria</taxon>
        <taxon>Thermotogati</taxon>
        <taxon>Deinococcota</taxon>
        <taxon>Deinococci</taxon>
        <taxon>Thermales</taxon>
        <taxon>Thermaceae</taxon>
        <taxon>Thermus</taxon>
    </lineage>
</organism>
<dbReference type="RefSeq" id="WP_038067337.1">
    <property type="nucleotide sequence ID" value="NZ_JPSL02000040.1"/>
</dbReference>
<reference evidence="2 3" key="1">
    <citation type="journal article" date="2015" name="Genome Announc.">
        <title>Draft Genome Sequence of the Thermophile Thermus filiformis ATCC 43280, Producer of Carotenoid-(Di)glucoside-Branched Fatty Acid (Di)esters and Source of Hyperthermostable Enzymes of Biotechnological Interest.</title>
        <authorList>
            <person name="Mandelli F."/>
            <person name="Oliveira Ramires B."/>
            <person name="Couger M.B."/>
            <person name="Paixao D.A."/>
            <person name="Camilo C.M."/>
            <person name="Polikarpov I."/>
            <person name="Prade R."/>
            <person name="Riano-Pachon D.M."/>
            <person name="Squina F.M."/>
        </authorList>
    </citation>
    <scope>NUCLEOTIDE SEQUENCE [LARGE SCALE GENOMIC DNA]</scope>
    <source>
        <strain evidence="2 3">ATCC 43280</strain>
    </source>
</reference>
<dbReference type="STRING" id="276.THFILI_09930"/>
<proteinExistence type="predicted"/>
<evidence type="ECO:0000256" key="1">
    <source>
        <dbReference type="SAM" id="Phobius"/>
    </source>
</evidence>
<evidence type="ECO:0000313" key="2">
    <source>
        <dbReference type="EMBL" id="KIX84375.1"/>
    </source>
</evidence>